<proteinExistence type="predicted"/>
<evidence type="ECO:0000313" key="3">
    <source>
        <dbReference type="Proteomes" id="UP000314294"/>
    </source>
</evidence>
<reference evidence="2 3" key="1">
    <citation type="submission" date="2019-03" db="EMBL/GenBank/DDBJ databases">
        <title>First draft genome of Liparis tanakae, snailfish: a comprehensive survey of snailfish specific genes.</title>
        <authorList>
            <person name="Kim W."/>
            <person name="Song I."/>
            <person name="Jeong J.-H."/>
            <person name="Kim D."/>
            <person name="Kim S."/>
            <person name="Ryu S."/>
            <person name="Song J.Y."/>
            <person name="Lee S.K."/>
        </authorList>
    </citation>
    <scope>NUCLEOTIDE SEQUENCE [LARGE SCALE GENOMIC DNA]</scope>
    <source>
        <tissue evidence="2">Muscle</tissue>
    </source>
</reference>
<name>A0A4Z2FKT7_9TELE</name>
<evidence type="ECO:0000313" key="2">
    <source>
        <dbReference type="EMBL" id="TNN41866.1"/>
    </source>
</evidence>
<dbReference type="AlphaFoldDB" id="A0A4Z2FKT7"/>
<keyword evidence="3" id="KW-1185">Reference proteome</keyword>
<dbReference type="EMBL" id="SRLO01001076">
    <property type="protein sequence ID" value="TNN41866.1"/>
    <property type="molecule type" value="Genomic_DNA"/>
</dbReference>
<accession>A0A4Z2FKT7</accession>
<dbReference type="Proteomes" id="UP000314294">
    <property type="component" value="Unassembled WGS sequence"/>
</dbReference>
<protein>
    <submittedName>
        <fullName evidence="2">Uncharacterized protein</fullName>
    </submittedName>
</protein>
<feature type="region of interest" description="Disordered" evidence="1">
    <location>
        <begin position="27"/>
        <end position="63"/>
    </location>
</feature>
<comment type="caution">
    <text evidence="2">The sequence shown here is derived from an EMBL/GenBank/DDBJ whole genome shotgun (WGS) entry which is preliminary data.</text>
</comment>
<feature type="compositionally biased region" description="Basic residues" evidence="1">
    <location>
        <begin position="35"/>
        <end position="44"/>
    </location>
</feature>
<sequence>MCSPGLVLTLVWHPAPFQLPFIGLGSSDATTPKSSHTRCSRKRDTHSWSPISMPSQVPTWYSH</sequence>
<feature type="compositionally biased region" description="Polar residues" evidence="1">
    <location>
        <begin position="47"/>
        <end position="63"/>
    </location>
</feature>
<gene>
    <name evidence="2" type="ORF">EYF80_047963</name>
</gene>
<evidence type="ECO:0000256" key="1">
    <source>
        <dbReference type="SAM" id="MobiDB-lite"/>
    </source>
</evidence>
<organism evidence="2 3">
    <name type="scientific">Liparis tanakae</name>
    <name type="common">Tanaka's snailfish</name>
    <dbReference type="NCBI Taxonomy" id="230148"/>
    <lineage>
        <taxon>Eukaryota</taxon>
        <taxon>Metazoa</taxon>
        <taxon>Chordata</taxon>
        <taxon>Craniata</taxon>
        <taxon>Vertebrata</taxon>
        <taxon>Euteleostomi</taxon>
        <taxon>Actinopterygii</taxon>
        <taxon>Neopterygii</taxon>
        <taxon>Teleostei</taxon>
        <taxon>Neoteleostei</taxon>
        <taxon>Acanthomorphata</taxon>
        <taxon>Eupercaria</taxon>
        <taxon>Perciformes</taxon>
        <taxon>Cottioidei</taxon>
        <taxon>Cottales</taxon>
        <taxon>Liparidae</taxon>
        <taxon>Liparis</taxon>
    </lineage>
</organism>